<keyword evidence="4" id="KW-1185">Reference proteome</keyword>
<evidence type="ECO:0000313" key="3">
    <source>
        <dbReference type="EMBL" id="PRY32310.1"/>
    </source>
</evidence>
<feature type="region of interest" description="Disordered" evidence="1">
    <location>
        <begin position="169"/>
        <end position="203"/>
    </location>
</feature>
<keyword evidence="2" id="KW-1133">Transmembrane helix</keyword>
<sequence length="203" mass="20983">MRYSSGLLFGVAAVLLLRAVVDLAFVNTDLSVYKDAYTGTTGSAFGSLVYATLSLVGGAAVSIMAILNLHGSDRSRVTTFVLGGLFLSCGGWGDLPDVFQGPAGRVGGDGFARVAPAGYGLVVGVLDLSLVLALLVSLVLLALPPSTRFFQGRRPVGYVTVPVYHPTGPQPPVHPGPPPPFPPSSSPPHTTSIPMADPWAERG</sequence>
<feature type="transmembrane region" description="Helical" evidence="2">
    <location>
        <begin position="119"/>
        <end position="143"/>
    </location>
</feature>
<evidence type="ECO:0000256" key="1">
    <source>
        <dbReference type="SAM" id="MobiDB-lite"/>
    </source>
</evidence>
<name>A0A2T0SFX0_9ACTN</name>
<dbReference type="EMBL" id="PVZG01000002">
    <property type="protein sequence ID" value="PRY32310.1"/>
    <property type="molecule type" value="Genomic_DNA"/>
</dbReference>
<accession>A0A2T0SFX0</accession>
<feature type="compositionally biased region" description="Pro residues" evidence="1">
    <location>
        <begin position="169"/>
        <end position="186"/>
    </location>
</feature>
<dbReference type="Proteomes" id="UP000239209">
    <property type="component" value="Unassembled WGS sequence"/>
</dbReference>
<dbReference type="AlphaFoldDB" id="A0A2T0SFX0"/>
<proteinExistence type="predicted"/>
<reference evidence="3 4" key="1">
    <citation type="submission" date="2018-03" db="EMBL/GenBank/DDBJ databases">
        <title>Genomic Encyclopedia of Archaeal and Bacterial Type Strains, Phase II (KMG-II): from individual species to whole genera.</title>
        <authorList>
            <person name="Goeker M."/>
        </authorList>
    </citation>
    <scope>NUCLEOTIDE SEQUENCE [LARGE SCALE GENOMIC DNA]</scope>
    <source>
        <strain evidence="3 4">DSM 45348</strain>
    </source>
</reference>
<feature type="transmembrane region" description="Helical" evidence="2">
    <location>
        <begin position="48"/>
        <end position="67"/>
    </location>
</feature>
<evidence type="ECO:0000256" key="2">
    <source>
        <dbReference type="SAM" id="Phobius"/>
    </source>
</evidence>
<keyword evidence="2" id="KW-0472">Membrane</keyword>
<gene>
    <name evidence="3" type="ORF">CLV70_102521</name>
</gene>
<comment type="caution">
    <text evidence="3">The sequence shown here is derived from an EMBL/GenBank/DDBJ whole genome shotgun (WGS) entry which is preliminary data.</text>
</comment>
<evidence type="ECO:0000313" key="4">
    <source>
        <dbReference type="Proteomes" id="UP000239209"/>
    </source>
</evidence>
<feature type="transmembrane region" description="Helical" evidence="2">
    <location>
        <begin position="79"/>
        <end position="99"/>
    </location>
</feature>
<protein>
    <submittedName>
        <fullName evidence="3">Uncharacterized protein</fullName>
    </submittedName>
</protein>
<organism evidence="3 4">
    <name type="scientific">Pseudosporangium ferrugineum</name>
    <dbReference type="NCBI Taxonomy" id="439699"/>
    <lineage>
        <taxon>Bacteria</taxon>
        <taxon>Bacillati</taxon>
        <taxon>Actinomycetota</taxon>
        <taxon>Actinomycetes</taxon>
        <taxon>Micromonosporales</taxon>
        <taxon>Micromonosporaceae</taxon>
        <taxon>Pseudosporangium</taxon>
    </lineage>
</organism>
<keyword evidence="2" id="KW-0812">Transmembrane</keyword>